<dbReference type="RefSeq" id="WP_146575938.1">
    <property type="nucleotide sequence ID" value="NZ_SJPM01000001.1"/>
</dbReference>
<comment type="caution">
    <text evidence="2">The sequence shown here is derived from an EMBL/GenBank/DDBJ whole genome shotgun (WGS) entry which is preliminary data.</text>
</comment>
<evidence type="ECO:0000313" key="3">
    <source>
        <dbReference type="Proteomes" id="UP000316213"/>
    </source>
</evidence>
<name>A0A5C6AWK2_9BACT</name>
<proteinExistence type="predicted"/>
<sequence>MKSTLQICTIIALLTFTPTVEAQRPGGGGRGGLGGGPGGGGGGRQDGPPPGMNQNNANL</sequence>
<protein>
    <submittedName>
        <fullName evidence="2">Uncharacterized protein</fullName>
    </submittedName>
</protein>
<dbReference type="AlphaFoldDB" id="A0A5C6AWK2"/>
<feature type="region of interest" description="Disordered" evidence="1">
    <location>
        <begin position="19"/>
        <end position="59"/>
    </location>
</feature>
<feature type="compositionally biased region" description="Gly residues" evidence="1">
    <location>
        <begin position="25"/>
        <end position="45"/>
    </location>
</feature>
<evidence type="ECO:0000313" key="2">
    <source>
        <dbReference type="EMBL" id="TWU03412.1"/>
    </source>
</evidence>
<organism evidence="2 3">
    <name type="scientific">Neorhodopirellula pilleata</name>
    <dbReference type="NCBI Taxonomy" id="2714738"/>
    <lineage>
        <taxon>Bacteria</taxon>
        <taxon>Pseudomonadati</taxon>
        <taxon>Planctomycetota</taxon>
        <taxon>Planctomycetia</taxon>
        <taxon>Pirellulales</taxon>
        <taxon>Pirellulaceae</taxon>
        <taxon>Neorhodopirellula</taxon>
    </lineage>
</organism>
<keyword evidence="3" id="KW-1185">Reference proteome</keyword>
<reference evidence="2 3" key="1">
    <citation type="submission" date="2019-02" db="EMBL/GenBank/DDBJ databases">
        <title>Deep-cultivation of Planctomycetes and their phenomic and genomic characterization uncovers novel biology.</title>
        <authorList>
            <person name="Wiegand S."/>
            <person name="Jogler M."/>
            <person name="Boedeker C."/>
            <person name="Pinto D."/>
            <person name="Vollmers J."/>
            <person name="Rivas-Marin E."/>
            <person name="Kohn T."/>
            <person name="Peeters S.H."/>
            <person name="Heuer A."/>
            <person name="Rast P."/>
            <person name="Oberbeckmann S."/>
            <person name="Bunk B."/>
            <person name="Jeske O."/>
            <person name="Meyerdierks A."/>
            <person name="Storesund J.E."/>
            <person name="Kallscheuer N."/>
            <person name="Luecker S."/>
            <person name="Lage O.M."/>
            <person name="Pohl T."/>
            <person name="Merkel B.J."/>
            <person name="Hornburger P."/>
            <person name="Mueller R.-W."/>
            <person name="Bruemmer F."/>
            <person name="Labrenz M."/>
            <person name="Spormann A.M."/>
            <person name="Op Den Camp H."/>
            <person name="Overmann J."/>
            <person name="Amann R."/>
            <person name="Jetten M.S.M."/>
            <person name="Mascher T."/>
            <person name="Medema M.H."/>
            <person name="Devos D.P."/>
            <person name="Kaster A.-K."/>
            <person name="Ovreas L."/>
            <person name="Rohde M."/>
            <person name="Galperin M.Y."/>
            <person name="Jogler C."/>
        </authorList>
    </citation>
    <scope>NUCLEOTIDE SEQUENCE [LARGE SCALE GENOMIC DNA]</scope>
    <source>
        <strain evidence="2 3">Pla100</strain>
    </source>
</reference>
<dbReference type="Proteomes" id="UP000316213">
    <property type="component" value="Unassembled WGS sequence"/>
</dbReference>
<dbReference type="EMBL" id="SJPM01000001">
    <property type="protein sequence ID" value="TWU03412.1"/>
    <property type="molecule type" value="Genomic_DNA"/>
</dbReference>
<accession>A0A5C6AWK2</accession>
<gene>
    <name evidence="2" type="ORF">Pla100_03330</name>
</gene>
<evidence type="ECO:0000256" key="1">
    <source>
        <dbReference type="SAM" id="MobiDB-lite"/>
    </source>
</evidence>